<organism evidence="1 2">
    <name type="scientific">Piloderma croceum (strain F 1598)</name>
    <dbReference type="NCBI Taxonomy" id="765440"/>
    <lineage>
        <taxon>Eukaryota</taxon>
        <taxon>Fungi</taxon>
        <taxon>Dikarya</taxon>
        <taxon>Basidiomycota</taxon>
        <taxon>Agaricomycotina</taxon>
        <taxon>Agaricomycetes</taxon>
        <taxon>Agaricomycetidae</taxon>
        <taxon>Atheliales</taxon>
        <taxon>Atheliaceae</taxon>
        <taxon>Piloderma</taxon>
    </lineage>
</organism>
<dbReference type="EMBL" id="KN832984">
    <property type="protein sequence ID" value="KIM85829.1"/>
    <property type="molecule type" value="Genomic_DNA"/>
</dbReference>
<sequence>MANDVEQCGASPLWQTRSLTTLAANVTERDVGLPWPSALQVTEMRWDHSDMVINSY</sequence>
<dbReference type="InParanoid" id="A0A0C3G1U6"/>
<accession>A0A0C3G1U6</accession>
<keyword evidence="2" id="KW-1185">Reference proteome</keyword>
<proteinExistence type="predicted"/>
<gene>
    <name evidence="1" type="ORF">PILCRDRAFT_817051</name>
</gene>
<evidence type="ECO:0000313" key="2">
    <source>
        <dbReference type="Proteomes" id="UP000054166"/>
    </source>
</evidence>
<dbReference type="HOGENOM" id="CLU_3014990_0_0_1"/>
<reference evidence="2" key="2">
    <citation type="submission" date="2015-01" db="EMBL/GenBank/DDBJ databases">
        <title>Evolutionary Origins and Diversification of the Mycorrhizal Mutualists.</title>
        <authorList>
            <consortium name="DOE Joint Genome Institute"/>
            <consortium name="Mycorrhizal Genomics Consortium"/>
            <person name="Kohler A."/>
            <person name="Kuo A."/>
            <person name="Nagy L.G."/>
            <person name="Floudas D."/>
            <person name="Copeland A."/>
            <person name="Barry K.W."/>
            <person name="Cichocki N."/>
            <person name="Veneault-Fourrey C."/>
            <person name="LaButti K."/>
            <person name="Lindquist E.A."/>
            <person name="Lipzen A."/>
            <person name="Lundell T."/>
            <person name="Morin E."/>
            <person name="Murat C."/>
            <person name="Riley R."/>
            <person name="Ohm R."/>
            <person name="Sun H."/>
            <person name="Tunlid A."/>
            <person name="Henrissat B."/>
            <person name="Grigoriev I.V."/>
            <person name="Hibbett D.S."/>
            <person name="Martin F."/>
        </authorList>
    </citation>
    <scope>NUCLEOTIDE SEQUENCE [LARGE SCALE GENOMIC DNA]</scope>
    <source>
        <strain evidence="2">F 1598</strain>
    </source>
</reference>
<dbReference type="Proteomes" id="UP000054166">
    <property type="component" value="Unassembled WGS sequence"/>
</dbReference>
<dbReference type="AlphaFoldDB" id="A0A0C3G1U6"/>
<name>A0A0C3G1U6_PILCF</name>
<reference evidence="1 2" key="1">
    <citation type="submission" date="2014-04" db="EMBL/GenBank/DDBJ databases">
        <authorList>
            <consortium name="DOE Joint Genome Institute"/>
            <person name="Kuo A."/>
            <person name="Tarkka M."/>
            <person name="Buscot F."/>
            <person name="Kohler A."/>
            <person name="Nagy L.G."/>
            <person name="Floudas D."/>
            <person name="Copeland A."/>
            <person name="Barry K.W."/>
            <person name="Cichocki N."/>
            <person name="Veneault-Fourrey C."/>
            <person name="LaButti K."/>
            <person name="Lindquist E.A."/>
            <person name="Lipzen A."/>
            <person name="Lundell T."/>
            <person name="Morin E."/>
            <person name="Murat C."/>
            <person name="Sun H."/>
            <person name="Tunlid A."/>
            <person name="Henrissat B."/>
            <person name="Grigoriev I.V."/>
            <person name="Hibbett D.S."/>
            <person name="Martin F."/>
            <person name="Nordberg H.P."/>
            <person name="Cantor M.N."/>
            <person name="Hua S.X."/>
        </authorList>
    </citation>
    <scope>NUCLEOTIDE SEQUENCE [LARGE SCALE GENOMIC DNA]</scope>
    <source>
        <strain evidence="1 2">F 1598</strain>
    </source>
</reference>
<evidence type="ECO:0000313" key="1">
    <source>
        <dbReference type="EMBL" id="KIM85829.1"/>
    </source>
</evidence>
<protein>
    <submittedName>
        <fullName evidence="1">Uncharacterized protein</fullName>
    </submittedName>
</protein>